<dbReference type="Proteomes" id="UP000494162">
    <property type="component" value="Unassembled WGS sequence"/>
</dbReference>
<dbReference type="EMBL" id="CABVPP010000014">
    <property type="protein sequence ID" value="VWB52571.1"/>
    <property type="molecule type" value="Genomic_DNA"/>
</dbReference>
<sequence>MAMTTFSMQAILYRRTIQVVLMADTGTASIFVVDNDDGSRQSKTMKVRQYLDAGMTDEGVARHVLNVVAAAIERRGQRWTH</sequence>
<protein>
    <submittedName>
        <fullName evidence="2">Uncharacterized protein</fullName>
    </submittedName>
</protein>
<name>A0A6P2KE59_9BURK</name>
<proteinExistence type="predicted"/>
<dbReference type="EMBL" id="VJSY01000015">
    <property type="protein sequence ID" value="MDR8754000.1"/>
    <property type="molecule type" value="Genomic_DNA"/>
</dbReference>
<reference evidence="2 3" key="2">
    <citation type="submission" date="2019-09" db="EMBL/GenBank/DDBJ databases">
        <authorList>
            <person name="Depoorter E."/>
        </authorList>
    </citation>
    <scope>NUCLEOTIDE SEQUENCE [LARGE SCALE GENOMIC DNA]</scope>
    <source>
        <strain evidence="2">LMG 26883</strain>
    </source>
</reference>
<accession>A0A6P2KE59</accession>
<evidence type="ECO:0000313" key="1">
    <source>
        <dbReference type="EMBL" id="MDR8754000.1"/>
    </source>
</evidence>
<gene>
    <name evidence="2" type="ORF">BPS26883_02440</name>
    <name evidence="1" type="ORF">FEQ00_02422</name>
</gene>
<evidence type="ECO:0000313" key="4">
    <source>
        <dbReference type="Proteomes" id="UP001248067"/>
    </source>
</evidence>
<dbReference type="Proteomes" id="UP001248067">
    <property type="component" value="Unassembled WGS sequence"/>
</dbReference>
<organism evidence="2 3">
    <name type="scientific">Burkholderia pseudomultivorans</name>
    <dbReference type="NCBI Taxonomy" id="1207504"/>
    <lineage>
        <taxon>Bacteria</taxon>
        <taxon>Pseudomonadati</taxon>
        <taxon>Pseudomonadota</taxon>
        <taxon>Betaproteobacteria</taxon>
        <taxon>Burkholderiales</taxon>
        <taxon>Burkholderiaceae</taxon>
        <taxon>Burkholderia</taxon>
        <taxon>Burkholderia cepacia complex</taxon>
    </lineage>
</organism>
<evidence type="ECO:0000313" key="2">
    <source>
        <dbReference type="EMBL" id="VWB52571.1"/>
    </source>
</evidence>
<dbReference type="AlphaFoldDB" id="A0A6P2KE59"/>
<reference evidence="1 4" key="1">
    <citation type="submission" date="2019-06" db="EMBL/GenBank/DDBJ databases">
        <title>Evolution of Burkholderia multivorans in the lungs of Cystic Fibrosis patients.</title>
        <authorList>
            <person name="Moreira L.M."/>
        </authorList>
    </citation>
    <scope>NUCLEOTIDE SEQUENCE [LARGE SCALE GENOMIC DNA]</scope>
    <source>
        <strain evidence="1 4">VC13239</strain>
    </source>
</reference>
<keyword evidence="4" id="KW-1185">Reference proteome</keyword>
<evidence type="ECO:0000313" key="3">
    <source>
        <dbReference type="Proteomes" id="UP000494162"/>
    </source>
</evidence>